<organism evidence="4 5">
    <name type="scientific">Empedobacter stercoris</name>
    <dbReference type="NCBI Taxonomy" id="1628248"/>
    <lineage>
        <taxon>Bacteria</taxon>
        <taxon>Pseudomonadati</taxon>
        <taxon>Bacteroidota</taxon>
        <taxon>Flavobacteriia</taxon>
        <taxon>Flavobacteriales</taxon>
        <taxon>Weeksellaceae</taxon>
        <taxon>Empedobacter</taxon>
    </lineage>
</organism>
<protein>
    <submittedName>
        <fullName evidence="4">Transposase</fullName>
    </submittedName>
</protein>
<dbReference type="PANTHER" id="PTHR33795">
    <property type="entry name" value="INSERTION ELEMENT IS150 PROTEIN INSJ"/>
    <property type="match status" value="1"/>
</dbReference>
<evidence type="ECO:0000259" key="3">
    <source>
        <dbReference type="Pfam" id="PF13518"/>
    </source>
</evidence>
<dbReference type="PANTHER" id="PTHR33795:SF1">
    <property type="entry name" value="INSERTION ELEMENT IS150 PROTEIN INSJ"/>
    <property type="match status" value="1"/>
</dbReference>
<keyword evidence="5" id="KW-1185">Reference proteome</keyword>
<feature type="domain" description="Insertion element IS150 protein InsJ-like helix-turn-helix" evidence="3">
    <location>
        <begin position="11"/>
        <end position="62"/>
    </location>
</feature>
<dbReference type="InterPro" id="IPR009057">
    <property type="entry name" value="Homeodomain-like_sf"/>
</dbReference>
<evidence type="ECO:0000313" key="4">
    <source>
        <dbReference type="EMBL" id="NOJ76002.1"/>
    </source>
</evidence>
<evidence type="ECO:0000256" key="1">
    <source>
        <dbReference type="ARBA" id="ARBA00038232"/>
    </source>
</evidence>
<gene>
    <name evidence="4" type="ORF">HMH06_09205</name>
</gene>
<evidence type="ECO:0000313" key="5">
    <source>
        <dbReference type="Proteomes" id="UP000580344"/>
    </source>
</evidence>
<dbReference type="InterPro" id="IPR055247">
    <property type="entry name" value="InsJ-like_HTH"/>
</dbReference>
<feature type="compositionally biased region" description="Low complexity" evidence="2">
    <location>
        <begin position="122"/>
        <end position="137"/>
    </location>
</feature>
<feature type="region of interest" description="Disordered" evidence="2">
    <location>
        <begin position="112"/>
        <end position="141"/>
    </location>
</feature>
<dbReference type="RefSeq" id="WP_171623296.1">
    <property type="nucleotide sequence ID" value="NZ_JABFOQ010000020.1"/>
</dbReference>
<dbReference type="Proteomes" id="UP000580344">
    <property type="component" value="Unassembled WGS sequence"/>
</dbReference>
<evidence type="ECO:0000256" key="2">
    <source>
        <dbReference type="SAM" id="MobiDB-lite"/>
    </source>
</evidence>
<dbReference type="InterPro" id="IPR010921">
    <property type="entry name" value="Trp_repressor/repl_initiator"/>
</dbReference>
<dbReference type="Gene3D" id="1.10.10.10">
    <property type="entry name" value="Winged helix-like DNA-binding domain superfamily/Winged helix DNA-binding domain"/>
    <property type="match status" value="2"/>
</dbReference>
<reference evidence="4 5" key="1">
    <citation type="submission" date="2020-05" db="EMBL/GenBank/DDBJ databases">
        <title>Tigecycline resistant gene in Empedobacter stercoris.</title>
        <authorList>
            <person name="Chen Y."/>
            <person name="Cheng Y."/>
            <person name="Zhou K."/>
        </authorList>
    </citation>
    <scope>NUCLEOTIDE SEQUENCE [LARGE SCALE GENOMIC DNA]</scope>
    <source>
        <strain evidence="4 5">ES202</strain>
    </source>
</reference>
<dbReference type="EMBL" id="JABFOQ010000020">
    <property type="protein sequence ID" value="NOJ76002.1"/>
    <property type="molecule type" value="Genomic_DNA"/>
</dbReference>
<dbReference type="InterPro" id="IPR052057">
    <property type="entry name" value="IS150/IS1296_orfA-like"/>
</dbReference>
<proteinExistence type="inferred from homology"/>
<dbReference type="SUPFAM" id="SSF48295">
    <property type="entry name" value="TrpR-like"/>
    <property type="match status" value="1"/>
</dbReference>
<dbReference type="InterPro" id="IPR036388">
    <property type="entry name" value="WH-like_DNA-bd_sf"/>
</dbReference>
<dbReference type="Pfam" id="PF13518">
    <property type="entry name" value="HTH_28"/>
    <property type="match status" value="2"/>
</dbReference>
<comment type="similarity">
    <text evidence="1">Belongs to the IS150/IS1296 orfA family.</text>
</comment>
<name>A0ABX1WN12_9FLAO</name>
<accession>A0ABX1WN12</accession>
<sequence>MERKVKYDLAFKLNCVESVLKDHKSINSISSREGFNKSLLRKWISDYQSKGINGLVPKHKNNKYSQNFKHKVLLAISRENLSLPAARLKFNICSGSTILKWQKDFATFGIDGLHPKPKGRPKTMSTSKSKPTKSKQPLTREEELLLENERLRCENALLKKFNALIQAEEEKQKKLGRKP</sequence>
<feature type="domain" description="Insertion element IS150 protein InsJ-like helix-turn-helix" evidence="3">
    <location>
        <begin position="72"/>
        <end position="122"/>
    </location>
</feature>
<dbReference type="SUPFAM" id="SSF46689">
    <property type="entry name" value="Homeodomain-like"/>
    <property type="match status" value="1"/>
</dbReference>
<comment type="caution">
    <text evidence="4">The sequence shown here is derived from an EMBL/GenBank/DDBJ whole genome shotgun (WGS) entry which is preliminary data.</text>
</comment>